<evidence type="ECO:0000256" key="7">
    <source>
        <dbReference type="ARBA" id="ARBA00022723"/>
    </source>
</evidence>
<keyword evidence="7" id="KW-0479">Metal-binding</keyword>
<dbReference type="PANTHER" id="PTHR30529">
    <property type="entry name" value="CYTOCHROME B561"/>
    <property type="match status" value="1"/>
</dbReference>
<evidence type="ECO:0000256" key="8">
    <source>
        <dbReference type="ARBA" id="ARBA00022982"/>
    </source>
</evidence>
<evidence type="ECO:0000256" key="2">
    <source>
        <dbReference type="ARBA" id="ARBA00004651"/>
    </source>
</evidence>
<sequence length="163" mass="17831">MNSPIGYSRVQIALHWTVVALVAAQYIFKDSIANAWIAWHQGMPFAFDPRILAHIVMGQLILVLIGWRLVLRAKLGAPAPPDDEPAPMRAIARLSHAGFYVVLAAMSVSGTIAWFGDGIAAAQLHNLLKLVLLGLIVLHVLAALLHHVVLKTDVMQRMIRPQA</sequence>
<dbReference type="InterPro" id="IPR016174">
    <property type="entry name" value="Di-haem_cyt_TM"/>
</dbReference>
<comment type="subcellular location">
    <subcellularLocation>
        <location evidence="2">Cell membrane</location>
        <topology evidence="2">Multi-pass membrane protein</topology>
    </subcellularLocation>
</comment>
<feature type="transmembrane region" description="Helical" evidence="13">
    <location>
        <begin position="127"/>
        <end position="150"/>
    </location>
</feature>
<evidence type="ECO:0000256" key="9">
    <source>
        <dbReference type="ARBA" id="ARBA00022989"/>
    </source>
</evidence>
<reference evidence="15" key="1">
    <citation type="submission" date="2006-09" db="EMBL/GenBank/DDBJ databases">
        <title>Complete sequence of Rhodopseudomonas palustris BisA53.</title>
        <authorList>
            <consortium name="US DOE Joint Genome Institute"/>
            <person name="Copeland A."/>
            <person name="Lucas S."/>
            <person name="Lapidus A."/>
            <person name="Barry K."/>
            <person name="Detter J.C."/>
            <person name="Glavina del Rio T."/>
            <person name="Hammon N."/>
            <person name="Israni S."/>
            <person name="Dalin E."/>
            <person name="Tice H."/>
            <person name="Pitluck S."/>
            <person name="Chain P."/>
            <person name="Malfatti S."/>
            <person name="Shin M."/>
            <person name="Vergez L."/>
            <person name="Schmutz J."/>
            <person name="Larimer F."/>
            <person name="Land M."/>
            <person name="Hauser L."/>
            <person name="Pelletier D.A."/>
            <person name="Kyrpides N."/>
            <person name="Kim E."/>
            <person name="Harwood C.S."/>
            <person name="Oda Y."/>
            <person name="Richardson P."/>
        </authorList>
    </citation>
    <scope>NUCLEOTIDE SEQUENCE [LARGE SCALE GENOMIC DNA]</scope>
    <source>
        <strain evidence="15">BisA53</strain>
    </source>
</reference>
<evidence type="ECO:0000256" key="1">
    <source>
        <dbReference type="ARBA" id="ARBA00001970"/>
    </source>
</evidence>
<feature type="transmembrane region" description="Helical" evidence="13">
    <location>
        <begin position="97"/>
        <end position="115"/>
    </location>
</feature>
<dbReference type="InterPro" id="IPR011577">
    <property type="entry name" value="Cyt_b561_bac/Ni-Hgenase"/>
</dbReference>
<keyword evidence="8" id="KW-0249">Electron transport</keyword>
<dbReference type="InterPro" id="IPR052168">
    <property type="entry name" value="Cytochrome_b561_oxidase"/>
</dbReference>
<dbReference type="GO" id="GO:0046872">
    <property type="term" value="F:metal ion binding"/>
    <property type="evidence" value="ECO:0007669"/>
    <property type="project" value="UniProtKB-KW"/>
</dbReference>
<evidence type="ECO:0000256" key="4">
    <source>
        <dbReference type="ARBA" id="ARBA00022475"/>
    </source>
</evidence>
<dbReference type="AlphaFoldDB" id="Q07HV5"/>
<keyword evidence="10" id="KW-0408">Iron</keyword>
<dbReference type="HOGENOM" id="CLU_095321_2_1_5"/>
<evidence type="ECO:0000256" key="11">
    <source>
        <dbReference type="ARBA" id="ARBA00023136"/>
    </source>
</evidence>
<evidence type="ECO:0000256" key="3">
    <source>
        <dbReference type="ARBA" id="ARBA00022448"/>
    </source>
</evidence>
<evidence type="ECO:0000256" key="10">
    <source>
        <dbReference type="ARBA" id="ARBA00023004"/>
    </source>
</evidence>
<dbReference type="PANTHER" id="PTHR30529:SF1">
    <property type="entry name" value="CYTOCHROME B561 HOMOLOG 2"/>
    <property type="match status" value="1"/>
</dbReference>
<dbReference type="OrthoDB" id="1247465at2"/>
<organism evidence="15">
    <name type="scientific">Rhodopseudomonas palustris (strain BisA53)</name>
    <dbReference type="NCBI Taxonomy" id="316055"/>
    <lineage>
        <taxon>Bacteria</taxon>
        <taxon>Pseudomonadati</taxon>
        <taxon>Pseudomonadota</taxon>
        <taxon>Alphaproteobacteria</taxon>
        <taxon>Hyphomicrobiales</taxon>
        <taxon>Nitrobacteraceae</taxon>
        <taxon>Rhodopseudomonas</taxon>
    </lineage>
</organism>
<keyword evidence="9 13" id="KW-1133">Transmembrane helix</keyword>
<keyword evidence="6 13" id="KW-0812">Transmembrane</keyword>
<evidence type="ECO:0000256" key="5">
    <source>
        <dbReference type="ARBA" id="ARBA00022617"/>
    </source>
</evidence>
<keyword evidence="11 13" id="KW-0472">Membrane</keyword>
<dbReference type="Pfam" id="PF01292">
    <property type="entry name" value="Ni_hydr_CYTB"/>
    <property type="match status" value="1"/>
</dbReference>
<protein>
    <submittedName>
        <fullName evidence="15">Cytochrome B561</fullName>
    </submittedName>
</protein>
<dbReference type="SUPFAM" id="SSF81342">
    <property type="entry name" value="Transmembrane di-heme cytochromes"/>
    <property type="match status" value="1"/>
</dbReference>
<evidence type="ECO:0000313" key="15">
    <source>
        <dbReference type="EMBL" id="ABJ08479.1"/>
    </source>
</evidence>
<dbReference type="eggNOG" id="COG3038">
    <property type="taxonomic scope" value="Bacteria"/>
</dbReference>
<feature type="domain" description="Cytochrome b561 bacterial/Ni-hydrogenase" evidence="14">
    <location>
        <begin position="7"/>
        <end position="160"/>
    </location>
</feature>
<dbReference type="GO" id="GO:0022904">
    <property type="term" value="P:respiratory electron transport chain"/>
    <property type="evidence" value="ECO:0007669"/>
    <property type="project" value="InterPro"/>
</dbReference>
<keyword evidence="4" id="KW-1003">Cell membrane</keyword>
<keyword evidence="5" id="KW-0349">Heme</keyword>
<dbReference type="EMBL" id="CP000463">
    <property type="protein sequence ID" value="ABJ08479.1"/>
    <property type="molecule type" value="Genomic_DNA"/>
</dbReference>
<dbReference type="KEGG" id="rpe:RPE_4559"/>
<evidence type="ECO:0000259" key="14">
    <source>
        <dbReference type="Pfam" id="PF01292"/>
    </source>
</evidence>
<name>Q07HV5_RHOP5</name>
<feature type="transmembrane region" description="Helical" evidence="13">
    <location>
        <begin position="12"/>
        <end position="28"/>
    </location>
</feature>
<keyword evidence="3" id="KW-0813">Transport</keyword>
<dbReference type="GO" id="GO:0009055">
    <property type="term" value="F:electron transfer activity"/>
    <property type="evidence" value="ECO:0007669"/>
    <property type="project" value="InterPro"/>
</dbReference>
<evidence type="ECO:0000256" key="6">
    <source>
        <dbReference type="ARBA" id="ARBA00022692"/>
    </source>
</evidence>
<comment type="similarity">
    <text evidence="12">Belongs to the cytochrome b561 family.</text>
</comment>
<dbReference type="STRING" id="316055.RPE_4559"/>
<comment type="cofactor">
    <cofactor evidence="1">
        <name>heme b</name>
        <dbReference type="ChEBI" id="CHEBI:60344"/>
    </cofactor>
</comment>
<dbReference type="GO" id="GO:0005886">
    <property type="term" value="C:plasma membrane"/>
    <property type="evidence" value="ECO:0007669"/>
    <property type="project" value="UniProtKB-SubCell"/>
</dbReference>
<gene>
    <name evidence="15" type="ordered locus">RPE_4559</name>
</gene>
<feature type="transmembrane region" description="Helical" evidence="13">
    <location>
        <begin position="51"/>
        <end position="71"/>
    </location>
</feature>
<dbReference type="GO" id="GO:0020037">
    <property type="term" value="F:heme binding"/>
    <property type="evidence" value="ECO:0007669"/>
    <property type="project" value="TreeGrafter"/>
</dbReference>
<accession>Q07HV5</accession>
<evidence type="ECO:0000256" key="13">
    <source>
        <dbReference type="SAM" id="Phobius"/>
    </source>
</evidence>
<proteinExistence type="inferred from homology"/>
<evidence type="ECO:0000256" key="12">
    <source>
        <dbReference type="ARBA" id="ARBA00037975"/>
    </source>
</evidence>